<evidence type="ECO:0000256" key="1">
    <source>
        <dbReference type="SAM" id="MobiDB-lite"/>
    </source>
</evidence>
<dbReference type="EMBL" id="ADBV01002013">
    <property type="protein sequence ID" value="EJW83741.1"/>
    <property type="molecule type" value="Genomic_DNA"/>
</dbReference>
<feature type="non-terminal residue" evidence="2">
    <location>
        <position position="1"/>
    </location>
</feature>
<reference evidence="3" key="1">
    <citation type="submission" date="2012-08" db="EMBL/GenBank/DDBJ databases">
        <title>The Genome Sequence of Wuchereria bancrofti.</title>
        <authorList>
            <person name="Nutman T.B."/>
            <person name="Fink D.L."/>
            <person name="Russ C."/>
            <person name="Young S."/>
            <person name="Zeng Q."/>
            <person name="Koehrsen M."/>
            <person name="Alvarado L."/>
            <person name="Berlin A."/>
            <person name="Chapman S.B."/>
            <person name="Chen Z."/>
            <person name="Freedman E."/>
            <person name="Gellesch M."/>
            <person name="Goldberg J."/>
            <person name="Griggs A."/>
            <person name="Gujja S."/>
            <person name="Heilman E.R."/>
            <person name="Heiman D."/>
            <person name="Hepburn T."/>
            <person name="Howarth C."/>
            <person name="Jen D."/>
            <person name="Larson L."/>
            <person name="Lewis B."/>
            <person name="Mehta T."/>
            <person name="Park D."/>
            <person name="Pearson M."/>
            <person name="Roberts A."/>
            <person name="Saif S."/>
            <person name="Shea T."/>
            <person name="Shenoy N."/>
            <person name="Sisk P."/>
            <person name="Stolte C."/>
            <person name="Sykes S."/>
            <person name="Walk T."/>
            <person name="White J."/>
            <person name="Yandava C."/>
            <person name="Haas B."/>
            <person name="Henn M.R."/>
            <person name="Nusbaum C."/>
            <person name="Birren B."/>
        </authorList>
    </citation>
    <scope>NUCLEOTIDE SEQUENCE [LARGE SCALE GENOMIC DNA]</scope>
    <source>
        <strain evidence="3">NA</strain>
    </source>
</reference>
<feature type="region of interest" description="Disordered" evidence="1">
    <location>
        <begin position="1"/>
        <end position="66"/>
    </location>
</feature>
<name>J9EML3_WUCBA</name>
<feature type="compositionally biased region" description="Basic and acidic residues" evidence="1">
    <location>
        <begin position="12"/>
        <end position="40"/>
    </location>
</feature>
<dbReference type="AlphaFoldDB" id="J9EML3"/>
<organism evidence="2 3">
    <name type="scientific">Wuchereria bancrofti</name>
    <dbReference type="NCBI Taxonomy" id="6293"/>
    <lineage>
        <taxon>Eukaryota</taxon>
        <taxon>Metazoa</taxon>
        <taxon>Ecdysozoa</taxon>
        <taxon>Nematoda</taxon>
        <taxon>Chromadorea</taxon>
        <taxon>Rhabditida</taxon>
        <taxon>Spirurina</taxon>
        <taxon>Spiruromorpha</taxon>
        <taxon>Filarioidea</taxon>
        <taxon>Onchocercidae</taxon>
        <taxon>Wuchereria</taxon>
    </lineage>
</organism>
<protein>
    <submittedName>
        <fullName evidence="2">Uncharacterized protein</fullName>
    </submittedName>
</protein>
<feature type="compositionally biased region" description="Polar residues" evidence="1">
    <location>
        <begin position="1"/>
        <end position="11"/>
    </location>
</feature>
<gene>
    <name evidence="2" type="ORF">WUBG_05347</name>
</gene>
<accession>J9EML3</accession>
<evidence type="ECO:0000313" key="3">
    <source>
        <dbReference type="Proteomes" id="UP000004810"/>
    </source>
</evidence>
<comment type="caution">
    <text evidence="2">The sequence shown here is derived from an EMBL/GenBank/DDBJ whole genome shotgun (WGS) entry which is preliminary data.</text>
</comment>
<proteinExistence type="predicted"/>
<sequence length="66" mass="7252">NTSKRVSNPSTDEVRTIKPKDKTATSKDTINKTDKREESIAQRTRSATIGKNIQVTSNTNSNTGVM</sequence>
<feature type="compositionally biased region" description="Polar residues" evidence="1">
    <location>
        <begin position="41"/>
        <end position="66"/>
    </location>
</feature>
<dbReference type="Proteomes" id="UP000004810">
    <property type="component" value="Unassembled WGS sequence"/>
</dbReference>
<evidence type="ECO:0000313" key="2">
    <source>
        <dbReference type="EMBL" id="EJW83741.1"/>
    </source>
</evidence>